<protein>
    <submittedName>
        <fullName evidence="2">8890_t:CDS:1</fullName>
    </submittedName>
</protein>
<feature type="chain" id="PRO_5040307408" evidence="1">
    <location>
        <begin position="27"/>
        <end position="52"/>
    </location>
</feature>
<evidence type="ECO:0000313" key="3">
    <source>
        <dbReference type="Proteomes" id="UP000789831"/>
    </source>
</evidence>
<name>A0A9N9EJ75_9GLOM</name>
<feature type="non-terminal residue" evidence="2">
    <location>
        <position position="52"/>
    </location>
</feature>
<gene>
    <name evidence="2" type="ORF">AGERDE_LOCUS12382</name>
</gene>
<dbReference type="Proteomes" id="UP000789831">
    <property type="component" value="Unassembled WGS sequence"/>
</dbReference>
<evidence type="ECO:0000256" key="1">
    <source>
        <dbReference type="SAM" id="SignalP"/>
    </source>
</evidence>
<dbReference type="EMBL" id="CAJVPL010008352">
    <property type="protein sequence ID" value="CAG8673954.1"/>
    <property type="molecule type" value="Genomic_DNA"/>
</dbReference>
<evidence type="ECO:0000313" key="2">
    <source>
        <dbReference type="EMBL" id="CAG8673954.1"/>
    </source>
</evidence>
<dbReference type="AlphaFoldDB" id="A0A9N9EJ75"/>
<reference evidence="2" key="1">
    <citation type="submission" date="2021-06" db="EMBL/GenBank/DDBJ databases">
        <authorList>
            <person name="Kallberg Y."/>
            <person name="Tangrot J."/>
            <person name="Rosling A."/>
        </authorList>
    </citation>
    <scope>NUCLEOTIDE SEQUENCE</scope>
    <source>
        <strain evidence="2">MT106</strain>
    </source>
</reference>
<sequence length="52" mass="5883">MATARFISLFTLALLFTIFAFNLVESAPSVKQPPECVCIRFPCYCDPRPYPP</sequence>
<comment type="caution">
    <text evidence="2">The sequence shown here is derived from an EMBL/GenBank/DDBJ whole genome shotgun (WGS) entry which is preliminary data.</text>
</comment>
<keyword evidence="1" id="KW-0732">Signal</keyword>
<accession>A0A9N9EJ75</accession>
<organism evidence="2 3">
    <name type="scientific">Ambispora gerdemannii</name>
    <dbReference type="NCBI Taxonomy" id="144530"/>
    <lineage>
        <taxon>Eukaryota</taxon>
        <taxon>Fungi</taxon>
        <taxon>Fungi incertae sedis</taxon>
        <taxon>Mucoromycota</taxon>
        <taxon>Glomeromycotina</taxon>
        <taxon>Glomeromycetes</taxon>
        <taxon>Archaeosporales</taxon>
        <taxon>Ambisporaceae</taxon>
        <taxon>Ambispora</taxon>
    </lineage>
</organism>
<proteinExistence type="predicted"/>
<feature type="signal peptide" evidence="1">
    <location>
        <begin position="1"/>
        <end position="26"/>
    </location>
</feature>
<keyword evidence="3" id="KW-1185">Reference proteome</keyword>